<evidence type="ECO:0000256" key="8">
    <source>
        <dbReference type="ARBA" id="ARBA00022833"/>
    </source>
</evidence>
<feature type="binding site" evidence="13">
    <location>
        <position position="205"/>
    </location>
    <ligand>
        <name>Zn(2+)</name>
        <dbReference type="ChEBI" id="CHEBI:29105"/>
        <label>2</label>
        <note>catalytic</note>
    </ligand>
</feature>
<feature type="binding site" evidence="13">
    <location>
        <position position="132"/>
    </location>
    <ligand>
        <name>Zn(2+)</name>
        <dbReference type="ChEBI" id="CHEBI:29105"/>
        <label>1</label>
    </ligand>
</feature>
<dbReference type="AlphaFoldDB" id="A0AAU9VPK5"/>
<keyword evidence="4" id="KW-0645">Protease</keyword>
<sequence>QKYLNQFSYLSMSRSGNHDVKKAISNFQRFAGLDVTGRLDRPTLTLMKKPRCGMPDEVASGNRFRRYKTASKWRKTSLTYYIQHGRDLSRDQQDRIFAKALQYWADVSSLSFRRVNSAGQADLKISFGTRRHGGTNAERTCGSTFDGPGRVLAHAYFPSDGRAHFDEDETYTDGQSRGTNLLWVATHEFGHSLGLEHTNVKGAIMYPYYTGYVPNMKLHSDDIAGIRSLYGEGEKTYHSFS</sequence>
<evidence type="ECO:0000256" key="14">
    <source>
        <dbReference type="PIRSR" id="PIRSR621190-5"/>
    </source>
</evidence>
<dbReference type="EMBL" id="CALNXJ010000003">
    <property type="protein sequence ID" value="CAH3035767.1"/>
    <property type="molecule type" value="Genomic_DNA"/>
</dbReference>
<evidence type="ECO:0000256" key="13">
    <source>
        <dbReference type="PIRSR" id="PIRSR621190-2"/>
    </source>
</evidence>
<evidence type="ECO:0000256" key="7">
    <source>
        <dbReference type="ARBA" id="ARBA00022801"/>
    </source>
</evidence>
<feature type="binding site" evidence="13">
    <location>
        <position position="164"/>
    </location>
    <ligand>
        <name>Zn(2+)</name>
        <dbReference type="ChEBI" id="CHEBI:29105"/>
        <label>1</label>
    </ligand>
</feature>
<dbReference type="InterPro" id="IPR006026">
    <property type="entry name" value="Peptidase_Metallo"/>
</dbReference>
<dbReference type="Pfam" id="PF01471">
    <property type="entry name" value="PG_binding_1"/>
    <property type="match status" value="1"/>
</dbReference>
<keyword evidence="17" id="KW-1185">Reference proteome</keyword>
<gene>
    <name evidence="16" type="ORF">PMEA_00016470</name>
</gene>
<dbReference type="SMART" id="SM00235">
    <property type="entry name" value="ZnMc"/>
    <property type="match status" value="1"/>
</dbReference>
<dbReference type="SUPFAM" id="SSF55486">
    <property type="entry name" value="Metalloproteases ('zincins'), catalytic domain"/>
    <property type="match status" value="1"/>
</dbReference>
<dbReference type="InterPro" id="IPR021190">
    <property type="entry name" value="Pept_M10A"/>
</dbReference>
<comment type="similarity">
    <text evidence="2">Belongs to the peptidase M10A family.</text>
</comment>
<dbReference type="InterPro" id="IPR001818">
    <property type="entry name" value="Pept_M10_metallopeptidase"/>
</dbReference>
<feature type="binding site" evidence="13">
    <location>
        <position position="187"/>
    </location>
    <ligand>
        <name>Zn(2+)</name>
        <dbReference type="ChEBI" id="CHEBI:29105"/>
        <label>2</label>
        <note>catalytic</note>
    </ligand>
</feature>
<comment type="cofactor">
    <cofactor evidence="13">
        <name>Zn(2+)</name>
        <dbReference type="ChEBI" id="CHEBI:29105"/>
    </cofactor>
    <text evidence="13">Binds 2 Zn(2+) ions per subunit.</text>
</comment>
<name>A0AAU9VPK5_9CNID</name>
<dbReference type="GO" id="GO:0006508">
    <property type="term" value="P:proteolysis"/>
    <property type="evidence" value="ECO:0007669"/>
    <property type="project" value="UniProtKB-KW"/>
</dbReference>
<comment type="cofactor">
    <cofactor evidence="13">
        <name>Ca(2+)</name>
        <dbReference type="ChEBI" id="CHEBI:29108"/>
    </cofactor>
    <text evidence="13">Can bind about 5 Ca(2+) ions per subunit.</text>
</comment>
<keyword evidence="7" id="KW-0378">Hydrolase</keyword>
<dbReference type="InterPro" id="IPR033739">
    <property type="entry name" value="M10A_MMP"/>
</dbReference>
<dbReference type="GO" id="GO:0030198">
    <property type="term" value="P:extracellular matrix organization"/>
    <property type="evidence" value="ECO:0007669"/>
    <property type="project" value="TreeGrafter"/>
</dbReference>
<evidence type="ECO:0000256" key="3">
    <source>
        <dbReference type="ARBA" id="ARBA00022525"/>
    </source>
</evidence>
<feature type="binding site" evidence="13">
    <location>
        <position position="169"/>
    </location>
    <ligand>
        <name>Ca(2+)</name>
        <dbReference type="ChEBI" id="CHEBI:29108"/>
        <label>3</label>
    </ligand>
</feature>
<keyword evidence="8 13" id="KW-0862">Zinc</keyword>
<evidence type="ECO:0000256" key="2">
    <source>
        <dbReference type="ARBA" id="ARBA00010370"/>
    </source>
</evidence>
<evidence type="ECO:0000256" key="12">
    <source>
        <dbReference type="PIRSR" id="PIRSR621190-1"/>
    </source>
</evidence>
<keyword evidence="6" id="KW-0732">Signal</keyword>
<dbReference type="CDD" id="cd04278">
    <property type="entry name" value="ZnMc_MMP"/>
    <property type="match status" value="1"/>
</dbReference>
<feature type="binding site" evidence="13">
    <location>
        <position position="191"/>
    </location>
    <ligand>
        <name>Zn(2+)</name>
        <dbReference type="ChEBI" id="CHEBI:29105"/>
        <label>2</label>
        <note>catalytic</note>
    </ligand>
</feature>
<feature type="binding site" description="in inhibited form" evidence="13">
    <location>
        <position position="52"/>
    </location>
    <ligand>
        <name>Zn(2+)</name>
        <dbReference type="ChEBI" id="CHEBI:29105"/>
        <label>2</label>
        <note>catalytic</note>
    </ligand>
</feature>
<comment type="caution">
    <text evidence="16">The sequence shown here is derived from an EMBL/GenBank/DDBJ whole genome shotgun (WGS) entry which is preliminary data.</text>
</comment>
<dbReference type="GO" id="GO:0004222">
    <property type="term" value="F:metalloendopeptidase activity"/>
    <property type="evidence" value="ECO:0007669"/>
    <property type="project" value="InterPro"/>
</dbReference>
<evidence type="ECO:0000256" key="9">
    <source>
        <dbReference type="ARBA" id="ARBA00022837"/>
    </source>
</evidence>
<feature type="binding site" evidence="13">
    <location>
        <position position="146"/>
    </location>
    <ligand>
        <name>Ca(2+)</name>
        <dbReference type="ChEBI" id="CHEBI:29108"/>
        <label>3</label>
    </ligand>
</feature>
<keyword evidence="3" id="KW-0964">Secreted</keyword>
<evidence type="ECO:0000256" key="1">
    <source>
        <dbReference type="ARBA" id="ARBA00004613"/>
    </source>
</evidence>
<keyword evidence="10" id="KW-0482">Metalloprotease</keyword>
<organism evidence="16 17">
    <name type="scientific">Pocillopora meandrina</name>
    <dbReference type="NCBI Taxonomy" id="46732"/>
    <lineage>
        <taxon>Eukaryota</taxon>
        <taxon>Metazoa</taxon>
        <taxon>Cnidaria</taxon>
        <taxon>Anthozoa</taxon>
        <taxon>Hexacorallia</taxon>
        <taxon>Scleractinia</taxon>
        <taxon>Astrocoeniina</taxon>
        <taxon>Pocilloporidae</taxon>
        <taxon>Pocillopora</taxon>
    </lineage>
</organism>
<evidence type="ECO:0000256" key="11">
    <source>
        <dbReference type="ARBA" id="ARBA00023145"/>
    </source>
</evidence>
<dbReference type="FunFam" id="3.40.390.10:FF:000007">
    <property type="entry name" value="Collagenase 3"/>
    <property type="match status" value="1"/>
</dbReference>
<dbReference type="PRINTS" id="PR00138">
    <property type="entry name" value="MATRIXIN"/>
</dbReference>
<feature type="active site" evidence="12">
    <location>
        <position position="188"/>
    </location>
</feature>
<dbReference type="PANTHER" id="PTHR10201">
    <property type="entry name" value="MATRIX METALLOPROTEINASE"/>
    <property type="match status" value="1"/>
</dbReference>
<feature type="binding site" evidence="13">
    <location>
        <position position="197"/>
    </location>
    <ligand>
        <name>Zn(2+)</name>
        <dbReference type="ChEBI" id="CHEBI:29105"/>
        <label>2</label>
        <note>catalytic</note>
    </ligand>
</feature>
<keyword evidence="9 13" id="KW-0106">Calcium</keyword>
<dbReference type="Pfam" id="PF00413">
    <property type="entry name" value="Peptidase_M10"/>
    <property type="match status" value="1"/>
</dbReference>
<evidence type="ECO:0000256" key="4">
    <source>
        <dbReference type="ARBA" id="ARBA00022670"/>
    </source>
</evidence>
<feature type="non-terminal residue" evidence="16">
    <location>
        <position position="1"/>
    </location>
</feature>
<comment type="subcellular location">
    <subcellularLocation>
        <location evidence="1">Secreted</location>
    </subcellularLocation>
</comment>
<dbReference type="GO" id="GO:0008270">
    <property type="term" value="F:zinc ion binding"/>
    <property type="evidence" value="ECO:0007669"/>
    <property type="project" value="InterPro"/>
</dbReference>
<dbReference type="PANTHER" id="PTHR10201:SF291">
    <property type="entry name" value="MATRIX METALLOPROTEINASE 1, ISOFORM C-RELATED"/>
    <property type="match status" value="1"/>
</dbReference>
<dbReference type="InterPro" id="IPR024079">
    <property type="entry name" value="MetalloPept_cat_dom_sf"/>
</dbReference>
<dbReference type="SUPFAM" id="SSF47090">
    <property type="entry name" value="PGBD-like"/>
    <property type="match status" value="1"/>
</dbReference>
<dbReference type="GO" id="GO:0030574">
    <property type="term" value="P:collagen catabolic process"/>
    <property type="evidence" value="ECO:0007669"/>
    <property type="project" value="TreeGrafter"/>
</dbReference>
<keyword evidence="5 13" id="KW-0479">Metal-binding</keyword>
<dbReference type="Gene3D" id="3.40.390.10">
    <property type="entry name" value="Collagenase (Catalytic Domain)"/>
    <property type="match status" value="1"/>
</dbReference>
<evidence type="ECO:0000256" key="10">
    <source>
        <dbReference type="ARBA" id="ARBA00023049"/>
    </source>
</evidence>
<dbReference type="Proteomes" id="UP001159428">
    <property type="component" value="Unassembled WGS sequence"/>
</dbReference>
<feature type="domain" description="Peptidase metallopeptidase" evidence="15">
    <location>
        <begin position="69"/>
        <end position="232"/>
    </location>
</feature>
<reference evidence="16 17" key="1">
    <citation type="submission" date="2022-05" db="EMBL/GenBank/DDBJ databases">
        <authorList>
            <consortium name="Genoscope - CEA"/>
            <person name="William W."/>
        </authorList>
    </citation>
    <scope>NUCLEOTIDE SEQUENCE [LARGE SCALE GENOMIC DNA]</scope>
</reference>
<feature type="binding site" evidence="13">
    <location>
        <position position="169"/>
    </location>
    <ligand>
        <name>Ca(2+)</name>
        <dbReference type="ChEBI" id="CHEBI:29108"/>
        <label>1</label>
    </ligand>
</feature>
<feature type="binding site" evidence="13">
    <location>
        <position position="87"/>
    </location>
    <ligand>
        <name>Ca(2+)</name>
        <dbReference type="ChEBI" id="CHEBI:29108"/>
        <label>1</label>
    </ligand>
</feature>
<protein>
    <recommendedName>
        <fullName evidence="15">Peptidase metallopeptidase domain-containing protein</fullName>
    </recommendedName>
</protein>
<evidence type="ECO:0000313" key="16">
    <source>
        <dbReference type="EMBL" id="CAH3035767.1"/>
    </source>
</evidence>
<feature type="binding site" evidence="13">
    <location>
        <position position="122"/>
    </location>
    <ligand>
        <name>Ca(2+)</name>
        <dbReference type="ChEBI" id="CHEBI:29108"/>
        <label>2</label>
    </ligand>
</feature>
<accession>A0AAU9VPK5</accession>
<dbReference type="GO" id="GO:0005576">
    <property type="term" value="C:extracellular region"/>
    <property type="evidence" value="ECO:0007669"/>
    <property type="project" value="UniProtKB-SubCell"/>
</dbReference>
<evidence type="ECO:0000256" key="6">
    <source>
        <dbReference type="ARBA" id="ARBA00022729"/>
    </source>
</evidence>
<evidence type="ECO:0000313" key="17">
    <source>
        <dbReference type="Proteomes" id="UP001159428"/>
    </source>
</evidence>
<proteinExistence type="inferred from homology"/>
<evidence type="ECO:0000259" key="15">
    <source>
        <dbReference type="SMART" id="SM00235"/>
    </source>
</evidence>
<feature type="binding site" evidence="13">
    <location>
        <position position="166"/>
    </location>
    <ligand>
        <name>Ca(2+)</name>
        <dbReference type="ChEBI" id="CHEBI:29108"/>
        <label>3</label>
    </ligand>
</feature>
<evidence type="ECO:0000256" key="5">
    <source>
        <dbReference type="ARBA" id="ARBA00022723"/>
    </source>
</evidence>
<feature type="binding site" evidence="13">
    <location>
        <position position="147"/>
    </location>
    <ligand>
        <name>Ca(2+)</name>
        <dbReference type="ChEBI" id="CHEBI:29108"/>
        <label>3</label>
    </ligand>
</feature>
<dbReference type="InterPro" id="IPR002477">
    <property type="entry name" value="Peptidoglycan-bd-like"/>
</dbReference>
<dbReference type="InterPro" id="IPR036365">
    <property type="entry name" value="PGBD-like_sf"/>
</dbReference>
<feature type="short sequence motif" description="Cysteine switch" evidence="14">
    <location>
        <begin position="50"/>
        <end position="58"/>
    </location>
</feature>
<keyword evidence="11" id="KW-0865">Zymogen</keyword>
<feature type="binding site" evidence="13">
    <location>
        <position position="154"/>
    </location>
    <ligand>
        <name>Zn(2+)</name>
        <dbReference type="ChEBI" id="CHEBI:29105"/>
        <label>1</label>
    </ligand>
</feature>
<dbReference type="GO" id="GO:0031012">
    <property type="term" value="C:extracellular matrix"/>
    <property type="evidence" value="ECO:0007669"/>
    <property type="project" value="InterPro"/>
</dbReference>